<evidence type="ECO:0008006" key="3">
    <source>
        <dbReference type="Google" id="ProtNLM"/>
    </source>
</evidence>
<dbReference type="EMBL" id="MH424446">
    <property type="protein sequence ID" value="AXQ70373.1"/>
    <property type="molecule type" value="Genomic_DNA"/>
</dbReference>
<evidence type="ECO:0000313" key="2">
    <source>
        <dbReference type="Proteomes" id="UP000264442"/>
    </source>
</evidence>
<protein>
    <recommendedName>
        <fullName evidence="3">Homing endonuclease</fullName>
    </recommendedName>
</protein>
<dbReference type="Pfam" id="PF13455">
    <property type="entry name" value="MUG113"/>
    <property type="match status" value="1"/>
</dbReference>
<dbReference type="Proteomes" id="UP000264442">
    <property type="component" value="Segment"/>
</dbReference>
<keyword evidence="2" id="KW-1185">Reference proteome</keyword>
<evidence type="ECO:0000313" key="1">
    <source>
        <dbReference type="EMBL" id="AXQ70373.1"/>
    </source>
</evidence>
<gene>
    <name evidence="1" type="ORF">vst472_56</name>
</gene>
<proteinExistence type="predicted"/>
<reference evidence="1" key="1">
    <citation type="submission" date="2018-06" db="EMBL/GenBank/DDBJ databases">
        <title>Complete genome sequence of Salmonella Typhimurium bacteriophage VSt472.</title>
        <authorList>
            <person name="Volozhantsev N."/>
            <person name="Denisenko E."/>
            <person name="Verevkin V."/>
            <person name="Myakinina V."/>
            <person name="Kislichkina A."/>
            <person name="Krasilnikova V."/>
        </authorList>
    </citation>
    <scope>NUCLEOTIDE SEQUENCE [LARGE SCALE GENOMIC DNA]</scope>
</reference>
<sequence length="294" mass="33219">MRKLTTEEFIAKAKAVHGDKYDYSKSVYLRSDKKITITCRKHGDFEQTPSNHMYGGCNSCAREIVESARRITFDDFVCRAISVHGERYSYKQETYKNTTSKMVVVCSKHGDFMQSPKKHLMGRGCPACGGTSKSTTNEFIKRAIAVHGDRYDYSLTHYTSANKKVTILCRKHGVFMQTPANHLYGKGCSGCADHGFKRTEKKAYVYFLESVSAGAIKIGVTHNKSERIKKLIKNTPFQFDVIKIVKTSGINAAKMESHFHKKFKNSGFSGFDGCTEWVIKTPLLMEEIEKVTPQ</sequence>
<name>A0A385EF03_9CAUD</name>
<accession>A0A385EF03</accession>
<organism evidence="1">
    <name type="scientific">Salmonella virus VSt472</name>
    <dbReference type="NCBI Taxonomy" id="2301723"/>
    <lineage>
        <taxon>Viruses</taxon>
        <taxon>Duplodnaviria</taxon>
        <taxon>Heunggongvirae</taxon>
        <taxon>Uroviricota</taxon>
        <taxon>Caudoviricetes</taxon>
        <taxon>Skatevirus</taxon>
        <taxon>Skatevirus VSt472</taxon>
    </lineage>
</organism>